<name>C4J7R7_MAIZE</name>
<proteinExistence type="evidence at transcript level"/>
<evidence type="ECO:0000313" key="2">
    <source>
        <dbReference type="EMBL" id="ACR37217.1"/>
    </source>
</evidence>
<protein>
    <submittedName>
        <fullName evidence="2">Uncharacterized protein</fullName>
    </submittedName>
</protein>
<accession>C4J7R7</accession>
<sequence length="92" mass="9933">MSSSSTAPSSTSVTPSQSIETALSSKHMSLRSSRIAWTILSAVAMSPKPTNAATREWKVVAQGVRPEKSMRSSTRATRSFRPARAHILMTTL</sequence>
<dbReference type="EMBL" id="BT086864">
    <property type="protein sequence ID" value="ACR37217.1"/>
    <property type="molecule type" value="mRNA"/>
</dbReference>
<reference evidence="2" key="1">
    <citation type="journal article" date="2009" name="PLoS Genet.">
        <title>Sequencing, mapping, and analysis of 27,455 maize full-length cDNAs.</title>
        <authorList>
            <person name="Soderlund C."/>
            <person name="Descour A."/>
            <person name="Kudrna D."/>
            <person name="Bomhoff M."/>
            <person name="Boyd L."/>
            <person name="Currie J."/>
            <person name="Angelova A."/>
            <person name="Collura K."/>
            <person name="Wissotski M."/>
            <person name="Ashley E."/>
            <person name="Morrow D."/>
            <person name="Fernandes J."/>
            <person name="Walbot V."/>
            <person name="Yu Y."/>
        </authorList>
    </citation>
    <scope>NUCLEOTIDE SEQUENCE</scope>
    <source>
        <strain evidence="2">B73</strain>
    </source>
</reference>
<dbReference type="AlphaFoldDB" id="C4J7R7"/>
<feature type="compositionally biased region" description="Polar residues" evidence="1">
    <location>
        <begin position="19"/>
        <end position="29"/>
    </location>
</feature>
<feature type="compositionally biased region" description="Low complexity" evidence="1">
    <location>
        <begin position="1"/>
        <end position="18"/>
    </location>
</feature>
<organism evidence="2">
    <name type="scientific">Zea mays</name>
    <name type="common">Maize</name>
    <dbReference type="NCBI Taxonomy" id="4577"/>
    <lineage>
        <taxon>Eukaryota</taxon>
        <taxon>Viridiplantae</taxon>
        <taxon>Streptophyta</taxon>
        <taxon>Embryophyta</taxon>
        <taxon>Tracheophyta</taxon>
        <taxon>Spermatophyta</taxon>
        <taxon>Magnoliopsida</taxon>
        <taxon>Liliopsida</taxon>
        <taxon>Poales</taxon>
        <taxon>Poaceae</taxon>
        <taxon>PACMAD clade</taxon>
        <taxon>Panicoideae</taxon>
        <taxon>Andropogonodae</taxon>
        <taxon>Andropogoneae</taxon>
        <taxon>Tripsacinae</taxon>
        <taxon>Zea</taxon>
    </lineage>
</organism>
<evidence type="ECO:0000256" key="1">
    <source>
        <dbReference type="SAM" id="MobiDB-lite"/>
    </source>
</evidence>
<feature type="region of interest" description="Disordered" evidence="1">
    <location>
        <begin position="1"/>
        <end position="29"/>
    </location>
</feature>